<dbReference type="EMBL" id="VCYH01000003">
    <property type="protein sequence ID" value="MDN7024343.1"/>
    <property type="molecule type" value="Genomic_DNA"/>
</dbReference>
<dbReference type="PANTHER" id="PTHR40660:SF1">
    <property type="entry name" value="5'-PHOSPHATE OXIDASE PUTATIVE DOMAIN-CONTAINING PROTEIN-RELATED"/>
    <property type="match status" value="1"/>
</dbReference>
<accession>A0ABT8M8T7</accession>
<proteinExistence type="predicted"/>
<evidence type="ECO:0000313" key="2">
    <source>
        <dbReference type="Proteomes" id="UP001168338"/>
    </source>
</evidence>
<sequence>MPSKLMEYFNKQPRIGVLGTSNGSGAVDAAVYGSPQMVDEKTVVMGSGENRTLADLRENPHAVYLIMEPGETVMDWKGIRVYLKMTSLETSGEGLETYRRQIAEAVGEQAAQMIAATVKFEVTDVRPLVDMGQGWEQSV</sequence>
<keyword evidence="2" id="KW-1185">Reference proteome</keyword>
<protein>
    <submittedName>
        <fullName evidence="1">Pyridoxamine 5'-phosphate oxidase family protein</fullName>
    </submittedName>
</protein>
<dbReference type="Gene3D" id="2.30.110.10">
    <property type="entry name" value="Electron Transport, Fmn-binding Protein, Chain A"/>
    <property type="match status" value="1"/>
</dbReference>
<dbReference type="SUPFAM" id="SSF50475">
    <property type="entry name" value="FMN-binding split barrel"/>
    <property type="match status" value="1"/>
</dbReference>
<gene>
    <name evidence="1" type="ORF">FGU65_05465</name>
</gene>
<evidence type="ECO:0000313" key="1">
    <source>
        <dbReference type="EMBL" id="MDN7024343.1"/>
    </source>
</evidence>
<dbReference type="PANTHER" id="PTHR40660">
    <property type="entry name" value="5'-PHOSPHATE OXIDASE PUTATIVE DOMAIN-CONTAINING PROTEIN-RELATED"/>
    <property type="match status" value="1"/>
</dbReference>
<dbReference type="Proteomes" id="UP001168338">
    <property type="component" value="Unassembled WGS sequence"/>
</dbReference>
<dbReference type="InterPro" id="IPR012349">
    <property type="entry name" value="Split_barrel_FMN-bd"/>
</dbReference>
<reference evidence="1" key="1">
    <citation type="submission" date="2019-05" db="EMBL/GenBank/DDBJ databases">
        <title>Methanoculleus sp. FWC-SCC1, a methanogenic archaeon isolated from deep marine cold seep.</title>
        <authorList>
            <person name="Chen Y.-W."/>
            <person name="Chen S.-C."/>
            <person name="Teng N.-H."/>
            <person name="Lai M.-C."/>
        </authorList>
    </citation>
    <scope>NUCLEOTIDE SEQUENCE</scope>
    <source>
        <strain evidence="1">FWC-SCC1</strain>
    </source>
</reference>
<name>A0ABT8M8T7_9EURY</name>
<comment type="caution">
    <text evidence="1">The sequence shown here is derived from an EMBL/GenBank/DDBJ whole genome shotgun (WGS) entry which is preliminary data.</text>
</comment>
<organism evidence="1 2">
    <name type="scientific">Methanoculleus frigidifontis</name>
    <dbReference type="NCBI Taxonomy" id="2584085"/>
    <lineage>
        <taxon>Archaea</taxon>
        <taxon>Methanobacteriati</taxon>
        <taxon>Methanobacteriota</taxon>
        <taxon>Stenosarchaea group</taxon>
        <taxon>Methanomicrobia</taxon>
        <taxon>Methanomicrobiales</taxon>
        <taxon>Methanomicrobiaceae</taxon>
        <taxon>Methanoculleus</taxon>
    </lineage>
</organism>